<evidence type="ECO:0000313" key="8">
    <source>
        <dbReference type="EMBL" id="SES09394.1"/>
    </source>
</evidence>
<dbReference type="Gene3D" id="3.10.105.10">
    <property type="entry name" value="Dipeptide-binding Protein, Domain 3"/>
    <property type="match status" value="2"/>
</dbReference>
<dbReference type="EMBL" id="FOGV01000014">
    <property type="protein sequence ID" value="SES09394.1"/>
    <property type="molecule type" value="Genomic_DNA"/>
</dbReference>
<keyword evidence="2" id="KW-0813">Transport</keyword>
<keyword evidence="4" id="KW-0472">Membrane</keyword>
<proteinExistence type="predicted"/>
<evidence type="ECO:0000256" key="2">
    <source>
        <dbReference type="ARBA" id="ARBA00022448"/>
    </source>
</evidence>
<dbReference type="STRING" id="1464123.SAMN05444126_11475"/>
<comment type="subcellular location">
    <subcellularLocation>
        <location evidence="1">Cell membrane</location>
    </subcellularLocation>
</comment>
<feature type="domain" description="ABC-type glycine betaine transport system substrate-binding" evidence="7">
    <location>
        <begin position="54"/>
        <end position="296"/>
    </location>
</feature>
<keyword evidence="6" id="KW-0732">Signal</keyword>
<dbReference type="AlphaFoldDB" id="A0A1H9UJM6"/>
<dbReference type="InterPro" id="IPR007210">
    <property type="entry name" value="ABC_Gly_betaine_transp_sub-bd"/>
</dbReference>
<evidence type="ECO:0000313" key="9">
    <source>
        <dbReference type="Proteomes" id="UP000199318"/>
    </source>
</evidence>
<evidence type="ECO:0000256" key="6">
    <source>
        <dbReference type="SAM" id="SignalP"/>
    </source>
</evidence>
<sequence length="307" mass="34766">MLSTGMLSAALILTACGENNADNTGNENNVNENEANNMNNDIDVDGDEVSGEDEIEIGLNNWAENVAVANMWGVLLEEEGYDVELTMSEKAPIWEAVATDGIDLSLEVWLPTTDEPFYEDHGDDVYLSDEIWFEGTGLGLAVPEYVDIDSMDELNDNVDMFDGEIVGIDAGASLTRLTDEAIETYDLEYEQLVSSESSMLSALDQAYSNEEPVLVTMWNPHWAFSEYDIKYLDDPENAFGEAEDIHYKAREDFPEVYPEVKEWLDNWMMDDENLGDLMSYIENSDDEREGAEDWIEDNRDLIDEWME</sequence>
<dbReference type="Gene3D" id="3.40.190.100">
    <property type="entry name" value="Glycine betaine-binding periplasmic protein, domain 2"/>
    <property type="match status" value="1"/>
</dbReference>
<name>A0A1H9UJM6_9BACI</name>
<dbReference type="GO" id="GO:0005275">
    <property type="term" value="F:amine transmembrane transporter activity"/>
    <property type="evidence" value="ECO:0007669"/>
    <property type="project" value="TreeGrafter"/>
</dbReference>
<feature type="region of interest" description="Disordered" evidence="5">
    <location>
        <begin position="18"/>
        <end position="39"/>
    </location>
</feature>
<comment type="caution">
    <text evidence="8">The sequence shown here is derived from an EMBL/GenBank/DDBJ whole genome shotgun (WGS) entry which is preliminary data.</text>
</comment>
<dbReference type="GO" id="GO:0043190">
    <property type="term" value="C:ATP-binding cassette (ABC) transporter complex"/>
    <property type="evidence" value="ECO:0007669"/>
    <property type="project" value="InterPro"/>
</dbReference>
<dbReference type="CDD" id="cd13639">
    <property type="entry name" value="PBP2_OpuAC_like"/>
    <property type="match status" value="1"/>
</dbReference>
<dbReference type="SUPFAM" id="SSF53850">
    <property type="entry name" value="Periplasmic binding protein-like II"/>
    <property type="match status" value="1"/>
</dbReference>
<feature type="chain" id="PRO_5011669354" evidence="6">
    <location>
        <begin position="22"/>
        <end position="307"/>
    </location>
</feature>
<feature type="signal peptide" evidence="6">
    <location>
        <begin position="1"/>
        <end position="21"/>
    </location>
</feature>
<dbReference type="GO" id="GO:0015871">
    <property type="term" value="P:choline transport"/>
    <property type="evidence" value="ECO:0007669"/>
    <property type="project" value="TreeGrafter"/>
</dbReference>
<dbReference type="PANTHER" id="PTHR47737:SF1">
    <property type="entry name" value="GLYCINE BETAINE_PROLINE BETAINE TRANSPORT SYSTEM PERMEASE PROTEIN PROW"/>
    <property type="match status" value="1"/>
</dbReference>
<keyword evidence="9" id="KW-1185">Reference proteome</keyword>
<accession>A0A1H9UJM6</accession>
<gene>
    <name evidence="8" type="ORF">SAMN05444126_11475</name>
</gene>
<evidence type="ECO:0000256" key="5">
    <source>
        <dbReference type="SAM" id="MobiDB-lite"/>
    </source>
</evidence>
<dbReference type="Pfam" id="PF04069">
    <property type="entry name" value="OpuAC"/>
    <property type="match status" value="1"/>
</dbReference>
<protein>
    <submittedName>
        <fullName evidence="8">Glycine betaine/proline transport system substrate-binding protein</fullName>
    </submittedName>
</protein>
<reference evidence="9" key="1">
    <citation type="submission" date="2016-10" db="EMBL/GenBank/DDBJ databases">
        <authorList>
            <person name="de Groot N.N."/>
        </authorList>
    </citation>
    <scope>NUCLEOTIDE SEQUENCE [LARGE SCALE GENOMIC DNA]</scope>
    <source>
        <strain evidence="9">10nlg</strain>
    </source>
</reference>
<dbReference type="Proteomes" id="UP000199318">
    <property type="component" value="Unassembled WGS sequence"/>
</dbReference>
<organism evidence="8 9">
    <name type="scientific">Salisediminibacterium halotolerans</name>
    <dbReference type="NCBI Taxonomy" id="517425"/>
    <lineage>
        <taxon>Bacteria</taxon>
        <taxon>Bacillati</taxon>
        <taxon>Bacillota</taxon>
        <taxon>Bacilli</taxon>
        <taxon>Bacillales</taxon>
        <taxon>Bacillaceae</taxon>
        <taxon>Salisediminibacterium</taxon>
    </lineage>
</organism>
<dbReference type="PANTHER" id="PTHR47737">
    <property type="entry name" value="GLYCINE BETAINE/PROLINE BETAINE TRANSPORT SYSTEM PERMEASE PROTEIN PROW"/>
    <property type="match status" value="1"/>
</dbReference>
<evidence type="ECO:0000259" key="7">
    <source>
        <dbReference type="Pfam" id="PF04069"/>
    </source>
</evidence>
<evidence type="ECO:0000256" key="3">
    <source>
        <dbReference type="ARBA" id="ARBA00022475"/>
    </source>
</evidence>
<dbReference type="GO" id="GO:0031460">
    <property type="term" value="P:glycine betaine transport"/>
    <property type="evidence" value="ECO:0007669"/>
    <property type="project" value="TreeGrafter"/>
</dbReference>
<evidence type="ECO:0000256" key="4">
    <source>
        <dbReference type="ARBA" id="ARBA00023136"/>
    </source>
</evidence>
<dbReference type="GO" id="GO:0015226">
    <property type="term" value="F:carnitine transmembrane transporter activity"/>
    <property type="evidence" value="ECO:0007669"/>
    <property type="project" value="TreeGrafter"/>
</dbReference>
<evidence type="ECO:0000256" key="1">
    <source>
        <dbReference type="ARBA" id="ARBA00004236"/>
    </source>
</evidence>
<keyword evidence="3" id="KW-1003">Cell membrane</keyword>